<evidence type="ECO:0000256" key="5">
    <source>
        <dbReference type="ARBA" id="ARBA00022747"/>
    </source>
</evidence>
<dbReference type="SUPFAM" id="SSF53335">
    <property type="entry name" value="S-adenosyl-L-methionine-dependent methyltransferases"/>
    <property type="match status" value="1"/>
</dbReference>
<dbReference type="AlphaFoldDB" id="A0A448PEU6"/>
<dbReference type="InterPro" id="IPR001525">
    <property type="entry name" value="C5_MeTfrase"/>
</dbReference>
<dbReference type="PROSITE" id="PS51679">
    <property type="entry name" value="SAM_MT_C5"/>
    <property type="match status" value="1"/>
</dbReference>
<dbReference type="Gene3D" id="3.40.50.150">
    <property type="entry name" value="Vaccinia Virus protein VP39"/>
    <property type="match status" value="1"/>
</dbReference>
<sequence length="429" mass="47140">MERTRPIAVDLFAGAGGLSLGLEQAGYDVLAAVEYDPIHAAVHDYNFSYGATFAVNVQNITGDEIRRASAIADQEIHVVAGGPPCQGISMIGKRAIDDPRNELLKEYVRLVLELRPRYFVMENVAGLLVGTHRQLIGELIELLEDDGTYHVVKPLKVLQAAAYGVPQSRKRVFMIGHRNDVAAPRYPEESFTPRTIRGSIPAKAELPLGPSVADAIGDLPDVDQYEELLVSDTLLRAPYGSASPYSAILRGITVDAHDFSHRRPAVDGILTSSMRTIHTQRSIDRFMKTEPGTTEKVSRFLRLHPDGVCNTLRAGTASDRGAFTAPRPIHPARPRVITVREAARLHSYPDWFRFHETKWNGFRQIGNSVPPILGRAVASELLKADGIVPIEGIHVELGNAALLSMTAGEAHEYYGLTERAIPQRNRKVG</sequence>
<feature type="active site" evidence="6">
    <location>
        <position position="85"/>
    </location>
</feature>
<evidence type="ECO:0000313" key="8">
    <source>
        <dbReference type="EMBL" id="VEI13459.1"/>
    </source>
</evidence>
<evidence type="ECO:0000256" key="7">
    <source>
        <dbReference type="RuleBase" id="RU000416"/>
    </source>
</evidence>
<reference evidence="8 9" key="1">
    <citation type="submission" date="2018-12" db="EMBL/GenBank/DDBJ databases">
        <authorList>
            <consortium name="Pathogen Informatics"/>
        </authorList>
    </citation>
    <scope>NUCLEOTIDE SEQUENCE [LARGE SCALE GENOMIC DNA]</scope>
    <source>
        <strain evidence="8 9">NCTC13354</strain>
    </source>
</reference>
<comment type="similarity">
    <text evidence="6 7">Belongs to the class I-like SAM-binding methyltransferase superfamily. C5-methyltransferase family.</text>
</comment>
<dbReference type="EC" id="2.1.1.37" evidence="1"/>
<evidence type="ECO:0000256" key="2">
    <source>
        <dbReference type="ARBA" id="ARBA00022603"/>
    </source>
</evidence>
<dbReference type="KEGG" id="tbw:NCTC13354_01174"/>
<keyword evidence="3 6" id="KW-0808">Transferase</keyword>
<evidence type="ECO:0000256" key="6">
    <source>
        <dbReference type="PROSITE-ProRule" id="PRU01016"/>
    </source>
</evidence>
<dbReference type="OrthoDB" id="9813719at2"/>
<dbReference type="Proteomes" id="UP000269542">
    <property type="component" value="Chromosome"/>
</dbReference>
<dbReference type="InterPro" id="IPR050390">
    <property type="entry name" value="C5-Methyltransferase"/>
</dbReference>
<protein>
    <recommendedName>
        <fullName evidence="1">DNA (cytosine-5-)-methyltransferase</fullName>
        <ecNumber evidence="1">2.1.1.37</ecNumber>
    </recommendedName>
</protein>
<dbReference type="PANTHER" id="PTHR10629:SF52">
    <property type="entry name" value="DNA (CYTOSINE-5)-METHYLTRANSFERASE 1"/>
    <property type="match status" value="1"/>
</dbReference>
<dbReference type="PRINTS" id="PR00105">
    <property type="entry name" value="C5METTRFRASE"/>
</dbReference>
<dbReference type="InterPro" id="IPR031303">
    <property type="entry name" value="C5_meth_CS"/>
</dbReference>
<gene>
    <name evidence="8" type="primary">haeIIIM</name>
    <name evidence="8" type="ORF">NCTC13354_01174</name>
</gene>
<dbReference type="REBASE" id="289232">
    <property type="entry name" value="M.Tbi13354ORF1174P"/>
</dbReference>
<evidence type="ECO:0000256" key="1">
    <source>
        <dbReference type="ARBA" id="ARBA00011975"/>
    </source>
</evidence>
<accession>A0A448PEU6</accession>
<evidence type="ECO:0000256" key="3">
    <source>
        <dbReference type="ARBA" id="ARBA00022679"/>
    </source>
</evidence>
<keyword evidence="9" id="KW-1185">Reference proteome</keyword>
<dbReference type="NCBIfam" id="TIGR00675">
    <property type="entry name" value="dcm"/>
    <property type="match status" value="1"/>
</dbReference>
<dbReference type="PANTHER" id="PTHR10629">
    <property type="entry name" value="CYTOSINE-SPECIFIC METHYLTRANSFERASE"/>
    <property type="match status" value="1"/>
</dbReference>
<dbReference type="GO" id="GO:0009307">
    <property type="term" value="P:DNA restriction-modification system"/>
    <property type="evidence" value="ECO:0007669"/>
    <property type="project" value="UniProtKB-KW"/>
</dbReference>
<dbReference type="Pfam" id="PF00145">
    <property type="entry name" value="DNA_methylase"/>
    <property type="match status" value="1"/>
</dbReference>
<dbReference type="EMBL" id="LR134476">
    <property type="protein sequence ID" value="VEI13459.1"/>
    <property type="molecule type" value="Genomic_DNA"/>
</dbReference>
<dbReference type="InterPro" id="IPR029063">
    <property type="entry name" value="SAM-dependent_MTases_sf"/>
</dbReference>
<name>A0A448PEU6_9ACTO</name>
<evidence type="ECO:0000313" key="9">
    <source>
        <dbReference type="Proteomes" id="UP000269542"/>
    </source>
</evidence>
<dbReference type="GO" id="GO:0003886">
    <property type="term" value="F:DNA (cytosine-5-)-methyltransferase activity"/>
    <property type="evidence" value="ECO:0007669"/>
    <property type="project" value="UniProtKB-EC"/>
</dbReference>
<proteinExistence type="inferred from homology"/>
<dbReference type="RefSeq" id="WP_126416570.1">
    <property type="nucleotide sequence ID" value="NZ_LR134476.1"/>
</dbReference>
<keyword evidence="2 6" id="KW-0489">Methyltransferase</keyword>
<dbReference type="PROSITE" id="PS00095">
    <property type="entry name" value="C5_MTASE_2"/>
    <property type="match status" value="1"/>
</dbReference>
<organism evidence="8 9">
    <name type="scientific">Trueperella bialowiezensis</name>
    <dbReference type="NCBI Taxonomy" id="312285"/>
    <lineage>
        <taxon>Bacteria</taxon>
        <taxon>Bacillati</taxon>
        <taxon>Actinomycetota</taxon>
        <taxon>Actinomycetes</taxon>
        <taxon>Actinomycetales</taxon>
        <taxon>Actinomycetaceae</taxon>
        <taxon>Trueperella</taxon>
    </lineage>
</organism>
<keyword evidence="5" id="KW-0680">Restriction system</keyword>
<keyword evidence="4 6" id="KW-0949">S-adenosyl-L-methionine</keyword>
<dbReference type="GO" id="GO:0032259">
    <property type="term" value="P:methylation"/>
    <property type="evidence" value="ECO:0007669"/>
    <property type="project" value="UniProtKB-KW"/>
</dbReference>
<evidence type="ECO:0000256" key="4">
    <source>
        <dbReference type="ARBA" id="ARBA00022691"/>
    </source>
</evidence>
<dbReference type="Gene3D" id="3.90.120.10">
    <property type="entry name" value="DNA Methylase, subunit A, domain 2"/>
    <property type="match status" value="1"/>
</dbReference>